<dbReference type="GO" id="GO:0016887">
    <property type="term" value="F:ATP hydrolysis activity"/>
    <property type="evidence" value="ECO:0007669"/>
    <property type="project" value="InterPro"/>
</dbReference>
<accession>A0A6N3BDS6</accession>
<dbReference type="Gene3D" id="3.40.50.300">
    <property type="entry name" value="P-loop containing nucleotide triphosphate hydrolases"/>
    <property type="match status" value="1"/>
</dbReference>
<dbReference type="GO" id="GO:0005524">
    <property type="term" value="F:ATP binding"/>
    <property type="evidence" value="ECO:0007669"/>
    <property type="project" value="InterPro"/>
</dbReference>
<dbReference type="PANTHER" id="PTHR43581:SF2">
    <property type="entry name" value="EXCINUCLEASE ATPASE SUBUNIT"/>
    <property type="match status" value="1"/>
</dbReference>
<proteinExistence type="predicted"/>
<evidence type="ECO:0000259" key="1">
    <source>
        <dbReference type="SMART" id="SM00382"/>
    </source>
</evidence>
<dbReference type="InterPro" id="IPR051396">
    <property type="entry name" value="Bact_Antivir_Def_Nuclease"/>
</dbReference>
<protein>
    <recommendedName>
        <fullName evidence="1">AAA+ ATPase domain-containing protein</fullName>
    </recommendedName>
</protein>
<reference evidence="2" key="1">
    <citation type="submission" date="2019-11" db="EMBL/GenBank/DDBJ databases">
        <authorList>
            <person name="Feng L."/>
        </authorList>
    </citation>
    <scope>NUCLEOTIDE SEQUENCE</scope>
    <source>
        <strain evidence="2">CintestinalisLFYP54</strain>
    </source>
</reference>
<dbReference type="PANTHER" id="PTHR43581">
    <property type="entry name" value="ATP/GTP PHOSPHATASE"/>
    <property type="match status" value="1"/>
</dbReference>
<evidence type="ECO:0000313" key="2">
    <source>
        <dbReference type="EMBL" id="VYU02900.1"/>
    </source>
</evidence>
<dbReference type="EMBL" id="CACRTN010000014">
    <property type="protein sequence ID" value="VYU02900.1"/>
    <property type="molecule type" value="Genomic_DNA"/>
</dbReference>
<organism evidence="2">
    <name type="scientific">Collinsella intestinalis</name>
    <dbReference type="NCBI Taxonomy" id="147207"/>
    <lineage>
        <taxon>Bacteria</taxon>
        <taxon>Bacillati</taxon>
        <taxon>Actinomycetota</taxon>
        <taxon>Coriobacteriia</taxon>
        <taxon>Coriobacteriales</taxon>
        <taxon>Coriobacteriaceae</taxon>
        <taxon>Collinsella</taxon>
    </lineage>
</organism>
<dbReference type="InterPro" id="IPR003959">
    <property type="entry name" value="ATPase_AAA_core"/>
</dbReference>
<dbReference type="SMART" id="SM00382">
    <property type="entry name" value="AAA"/>
    <property type="match status" value="1"/>
</dbReference>
<dbReference type="SUPFAM" id="SSF52540">
    <property type="entry name" value="P-loop containing nucleoside triphosphate hydrolases"/>
    <property type="match status" value="1"/>
</dbReference>
<feature type="domain" description="AAA+ ATPase" evidence="1">
    <location>
        <begin position="21"/>
        <end position="299"/>
    </location>
</feature>
<dbReference type="Pfam" id="PF20469">
    <property type="entry name" value="OLD-like_TOPRIM"/>
    <property type="match status" value="1"/>
</dbReference>
<dbReference type="InterPro" id="IPR027417">
    <property type="entry name" value="P-loop_NTPase"/>
</dbReference>
<dbReference type="Pfam" id="PF13304">
    <property type="entry name" value="AAA_21"/>
    <property type="match status" value="1"/>
</dbReference>
<dbReference type="InterPro" id="IPR034139">
    <property type="entry name" value="TOPRIM_OLD"/>
</dbReference>
<name>A0A6N3BDS6_9ACTN</name>
<sequence length="555" mass="62230">MQMPYISQITLNTGDVISLNPDSILVFVGPNNAGKSQAIRDIYDMVSDNPQGVVVTSELIDKPCVDDVSAFMEEYAVPDVRHSKYNGYNFEIYEFNYQKYSDYVEAKEPLPDGFREAFFAFLNTGDRLSVCNPADQIDRTAPAENLIHILTRDEGYRSKVSNAFREAFDNDVLPHYANGASIPLCLGTDIHTFVAESSFEIIEQLNRYLDQYPKAHLQGDGIKSYLGILLYLYYGQFSTLFIDEPESFLHPPQAFQMGRTLGNSTGKQLFITTHSKELLNGLLQSSSKRLKIIRVERCENSNKFAQIKPDDLNILNTTTFLKYSDAIDSLFHTRTVLCESDGDCKFYEAMLDRVSGSHGVTASTLLLPVGGKSRFKDYLKLLRSLSIEPIVIPDADILNDPGLLKALLPEAGGSWDDIKDEWINLDDSLRVDCKNVTCVSARAEINALFDECKSQVVTSKLRGKITAILTVDSAWSTVKNYGKAAFKGNSRHSYEIIEQYLNSKKIYPVPVGELENFIPDVSSHGPDWVNVVFENYPDLNDPIYSAAADFVSSWI</sequence>
<gene>
    <name evidence="2" type="ORF">CILFYP54_00570</name>
</gene>
<dbReference type="InterPro" id="IPR003593">
    <property type="entry name" value="AAA+_ATPase"/>
</dbReference>
<dbReference type="AlphaFoldDB" id="A0A6N3BDS6"/>
<dbReference type="RefSeq" id="WP_156848772.1">
    <property type="nucleotide sequence ID" value="NZ_CACRTN010000014.1"/>
</dbReference>